<evidence type="ECO:0000256" key="8">
    <source>
        <dbReference type="SAM" id="MobiDB-lite"/>
    </source>
</evidence>
<dbReference type="SUPFAM" id="SSF48726">
    <property type="entry name" value="Immunoglobulin"/>
    <property type="match status" value="1"/>
</dbReference>
<keyword evidence="5 9" id="KW-0472">Membrane</keyword>
<dbReference type="SMART" id="SM00409">
    <property type="entry name" value="IG"/>
    <property type="match status" value="1"/>
</dbReference>
<keyword evidence="6" id="KW-1015">Disulfide bond</keyword>
<dbReference type="InterPro" id="IPR007110">
    <property type="entry name" value="Ig-like_dom"/>
</dbReference>
<dbReference type="InterPro" id="IPR003599">
    <property type="entry name" value="Ig_sub"/>
</dbReference>
<evidence type="ECO:0000256" key="2">
    <source>
        <dbReference type="ARBA" id="ARBA00022475"/>
    </source>
</evidence>
<keyword evidence="3" id="KW-0732">Signal</keyword>
<sequence length="278" mass="30906">MFSVELKNHSRKTSSFSSPDGHFLSDSHPSTRRTARFEIMLLFIFVTGLLSETLCSSTFEAEPGDSVTVWCHHELDHAGYIFWFYQNLTASSLSATSAPRLIGCKHFKTSGPPNNCYFITENERLKISVDGKNTSLTIAAVNESDTGLYYCSYMQLNHISFGHSSYLRVKEGNETLHNVSGDQAQAVDILPSAARDSVSSAVFFILNVVFGAVVVILLIVLIIIAVKHKNTVDNADTDQDHDSVNYGPVKQLSRKTKGRGQIKDLQYVYTHVVYQKLA</sequence>
<organism evidence="11 12">
    <name type="scientific">Silurus meridionalis</name>
    <name type="common">Southern catfish</name>
    <name type="synonym">Silurus soldatovi meridionalis</name>
    <dbReference type="NCBI Taxonomy" id="175797"/>
    <lineage>
        <taxon>Eukaryota</taxon>
        <taxon>Metazoa</taxon>
        <taxon>Chordata</taxon>
        <taxon>Craniata</taxon>
        <taxon>Vertebrata</taxon>
        <taxon>Euteleostomi</taxon>
        <taxon>Actinopterygii</taxon>
        <taxon>Neopterygii</taxon>
        <taxon>Teleostei</taxon>
        <taxon>Ostariophysi</taxon>
        <taxon>Siluriformes</taxon>
        <taxon>Siluridae</taxon>
        <taxon>Silurus</taxon>
    </lineage>
</organism>
<dbReference type="EMBL" id="JABFDY010000027">
    <property type="protein sequence ID" value="KAF7687709.1"/>
    <property type="molecule type" value="Genomic_DNA"/>
</dbReference>
<dbReference type="GO" id="GO:0002376">
    <property type="term" value="P:immune system process"/>
    <property type="evidence" value="ECO:0007669"/>
    <property type="project" value="UniProtKB-KW"/>
</dbReference>
<dbReference type="PANTHER" id="PTHR19433">
    <property type="entry name" value="T-CELL RECEPTOR ALPHA CHAIN V REGION-RELATED"/>
    <property type="match status" value="1"/>
</dbReference>
<dbReference type="GO" id="GO:0005886">
    <property type="term" value="C:plasma membrane"/>
    <property type="evidence" value="ECO:0007669"/>
    <property type="project" value="UniProtKB-SubCell"/>
</dbReference>
<dbReference type="Proteomes" id="UP000606274">
    <property type="component" value="Unassembled WGS sequence"/>
</dbReference>
<dbReference type="AlphaFoldDB" id="A0A8T0A8Y5"/>
<dbReference type="Gene3D" id="2.60.40.10">
    <property type="entry name" value="Immunoglobulins"/>
    <property type="match status" value="1"/>
</dbReference>
<evidence type="ECO:0000256" key="6">
    <source>
        <dbReference type="ARBA" id="ARBA00023157"/>
    </source>
</evidence>
<evidence type="ECO:0000259" key="10">
    <source>
        <dbReference type="PROSITE" id="PS50835"/>
    </source>
</evidence>
<keyword evidence="4" id="KW-0391">Immunity</keyword>
<evidence type="ECO:0000256" key="3">
    <source>
        <dbReference type="ARBA" id="ARBA00022729"/>
    </source>
</evidence>
<dbReference type="InterPro" id="IPR013106">
    <property type="entry name" value="Ig_V-set"/>
</dbReference>
<gene>
    <name evidence="11" type="ORF">HF521_014937</name>
</gene>
<evidence type="ECO:0000256" key="5">
    <source>
        <dbReference type="ARBA" id="ARBA00023136"/>
    </source>
</evidence>
<protein>
    <recommendedName>
        <fullName evidence="10">Ig-like domain-containing protein</fullName>
    </recommendedName>
</protein>
<evidence type="ECO:0000313" key="11">
    <source>
        <dbReference type="EMBL" id="KAF7687709.1"/>
    </source>
</evidence>
<keyword evidence="2" id="KW-1003">Cell membrane</keyword>
<feature type="transmembrane region" description="Helical" evidence="9">
    <location>
        <begin position="201"/>
        <end position="226"/>
    </location>
</feature>
<dbReference type="Pfam" id="PF07686">
    <property type="entry name" value="V-set"/>
    <property type="match status" value="1"/>
</dbReference>
<dbReference type="InterPro" id="IPR052051">
    <property type="entry name" value="TCR_complex_component"/>
</dbReference>
<evidence type="ECO:0000313" key="12">
    <source>
        <dbReference type="Proteomes" id="UP000606274"/>
    </source>
</evidence>
<keyword evidence="9" id="KW-0812">Transmembrane</keyword>
<name>A0A8T0A8Y5_SILME</name>
<dbReference type="InterPro" id="IPR013783">
    <property type="entry name" value="Ig-like_fold"/>
</dbReference>
<comment type="subcellular location">
    <subcellularLocation>
        <location evidence="1">Cell membrane</location>
    </subcellularLocation>
</comment>
<evidence type="ECO:0000256" key="7">
    <source>
        <dbReference type="ARBA" id="ARBA00023180"/>
    </source>
</evidence>
<feature type="domain" description="Ig-like" evidence="10">
    <location>
        <begin position="29"/>
        <end position="151"/>
    </location>
</feature>
<dbReference type="GO" id="GO:0009617">
    <property type="term" value="P:response to bacterium"/>
    <property type="evidence" value="ECO:0007669"/>
    <property type="project" value="TreeGrafter"/>
</dbReference>
<keyword evidence="7" id="KW-0325">Glycoprotein</keyword>
<dbReference type="PANTHER" id="PTHR19433:SF111">
    <property type="entry name" value="T CELL RECEPTOR ALPHA VARIABLE 4"/>
    <property type="match status" value="1"/>
</dbReference>
<dbReference type="SMART" id="SM00406">
    <property type="entry name" value="IGv"/>
    <property type="match status" value="1"/>
</dbReference>
<proteinExistence type="predicted"/>
<reference evidence="11" key="1">
    <citation type="submission" date="2020-08" db="EMBL/GenBank/DDBJ databases">
        <title>Chromosome-level assembly of Southern catfish (Silurus meridionalis) provides insights into visual adaptation to the nocturnal and benthic lifestyles.</title>
        <authorList>
            <person name="Zhang Y."/>
            <person name="Wang D."/>
            <person name="Peng Z."/>
        </authorList>
    </citation>
    <scope>NUCLEOTIDE SEQUENCE</scope>
    <source>
        <strain evidence="11">SWU-2019-XX</strain>
        <tissue evidence="11">Muscle</tissue>
    </source>
</reference>
<evidence type="ECO:0000256" key="4">
    <source>
        <dbReference type="ARBA" id="ARBA00022859"/>
    </source>
</evidence>
<keyword evidence="9" id="KW-1133">Transmembrane helix</keyword>
<comment type="caution">
    <text evidence="11">The sequence shown here is derived from an EMBL/GenBank/DDBJ whole genome shotgun (WGS) entry which is preliminary data.</text>
</comment>
<feature type="region of interest" description="Disordered" evidence="8">
    <location>
        <begin position="1"/>
        <end position="29"/>
    </location>
</feature>
<dbReference type="OrthoDB" id="9932608at2759"/>
<evidence type="ECO:0000256" key="9">
    <source>
        <dbReference type="SAM" id="Phobius"/>
    </source>
</evidence>
<evidence type="ECO:0000256" key="1">
    <source>
        <dbReference type="ARBA" id="ARBA00004236"/>
    </source>
</evidence>
<keyword evidence="12" id="KW-1185">Reference proteome</keyword>
<dbReference type="InterPro" id="IPR036179">
    <property type="entry name" value="Ig-like_dom_sf"/>
</dbReference>
<accession>A0A8T0A8Y5</accession>
<dbReference type="PROSITE" id="PS50835">
    <property type="entry name" value="IG_LIKE"/>
    <property type="match status" value="1"/>
</dbReference>